<feature type="transmembrane region" description="Helical" evidence="1">
    <location>
        <begin position="63"/>
        <end position="85"/>
    </location>
</feature>
<evidence type="ECO:0000313" key="2">
    <source>
        <dbReference type="EMBL" id="EDK38267.2"/>
    </source>
</evidence>
<reference evidence="2 3" key="1">
    <citation type="journal article" date="2009" name="Nature">
        <title>Evolution of pathogenicity and sexual reproduction in eight Candida genomes.</title>
        <authorList>
            <person name="Butler G."/>
            <person name="Rasmussen M.D."/>
            <person name="Lin M.F."/>
            <person name="Santos M.A."/>
            <person name="Sakthikumar S."/>
            <person name="Munro C.A."/>
            <person name="Rheinbay E."/>
            <person name="Grabherr M."/>
            <person name="Forche A."/>
            <person name="Reedy J.L."/>
            <person name="Agrafioti I."/>
            <person name="Arnaud M.B."/>
            <person name="Bates S."/>
            <person name="Brown A.J."/>
            <person name="Brunke S."/>
            <person name="Costanzo M.C."/>
            <person name="Fitzpatrick D.A."/>
            <person name="de Groot P.W."/>
            <person name="Harris D."/>
            <person name="Hoyer L.L."/>
            <person name="Hube B."/>
            <person name="Klis F.M."/>
            <person name="Kodira C."/>
            <person name="Lennard N."/>
            <person name="Logue M.E."/>
            <person name="Martin R."/>
            <person name="Neiman A.M."/>
            <person name="Nikolaou E."/>
            <person name="Quail M.A."/>
            <person name="Quinn J."/>
            <person name="Santos M.C."/>
            <person name="Schmitzberger F.F."/>
            <person name="Sherlock G."/>
            <person name="Shah P."/>
            <person name="Silverstein K.A."/>
            <person name="Skrzypek M.S."/>
            <person name="Soll D."/>
            <person name="Staggs R."/>
            <person name="Stansfield I."/>
            <person name="Stumpf M.P."/>
            <person name="Sudbery P.E."/>
            <person name="Srikantha T."/>
            <person name="Zeng Q."/>
            <person name="Berman J."/>
            <person name="Berriman M."/>
            <person name="Heitman J."/>
            <person name="Gow N.A."/>
            <person name="Lorenz M.C."/>
            <person name="Birren B.W."/>
            <person name="Kellis M."/>
            <person name="Cuomo C.A."/>
        </authorList>
    </citation>
    <scope>NUCLEOTIDE SEQUENCE [LARGE SCALE GENOMIC DNA]</scope>
    <source>
        <strain evidence="3">ATCC 6260 / CBS 566 / DSM 6381 / JCM 1539 / NBRC 10279 / NRRL Y-324</strain>
    </source>
</reference>
<name>A5DGG4_PICGU</name>
<dbReference type="eggNOG" id="KOG1183">
    <property type="taxonomic scope" value="Eukaryota"/>
</dbReference>
<keyword evidence="1" id="KW-0812">Transmembrane</keyword>
<dbReference type="PANTHER" id="PTHR21329:SF3">
    <property type="entry name" value="PHOSPHATIDYLINOSITOL N-ACETYLGLUCOSAMINYLTRANSFERASE SUBUNIT Q"/>
    <property type="match status" value="1"/>
</dbReference>
<evidence type="ECO:0000256" key="1">
    <source>
        <dbReference type="SAM" id="Phobius"/>
    </source>
</evidence>
<dbReference type="Proteomes" id="UP000001997">
    <property type="component" value="Unassembled WGS sequence"/>
</dbReference>
<dbReference type="VEuPathDB" id="FungiDB:PGUG_02365"/>
<feature type="transmembrane region" description="Helical" evidence="1">
    <location>
        <begin position="271"/>
        <end position="296"/>
    </location>
</feature>
<accession>A5DGG4</accession>
<dbReference type="GO" id="GO:0016020">
    <property type="term" value="C:membrane"/>
    <property type="evidence" value="ECO:0007669"/>
    <property type="project" value="InterPro"/>
</dbReference>
<feature type="transmembrane region" description="Helical" evidence="1">
    <location>
        <begin position="356"/>
        <end position="378"/>
    </location>
</feature>
<dbReference type="Pfam" id="PF05024">
    <property type="entry name" value="Gpi1"/>
    <property type="match status" value="1"/>
</dbReference>
<dbReference type="OrthoDB" id="70250at2759"/>
<dbReference type="GO" id="GO:0005783">
    <property type="term" value="C:endoplasmic reticulum"/>
    <property type="evidence" value="ECO:0007669"/>
    <property type="project" value="TreeGrafter"/>
</dbReference>
<organism evidence="2 3">
    <name type="scientific">Meyerozyma guilliermondii (strain ATCC 6260 / CBS 566 / DSM 6381 / JCM 1539 / NBRC 10279 / NRRL Y-324)</name>
    <name type="common">Yeast</name>
    <name type="synonym">Candida guilliermondii</name>
    <dbReference type="NCBI Taxonomy" id="294746"/>
    <lineage>
        <taxon>Eukaryota</taxon>
        <taxon>Fungi</taxon>
        <taxon>Dikarya</taxon>
        <taxon>Ascomycota</taxon>
        <taxon>Saccharomycotina</taxon>
        <taxon>Pichiomycetes</taxon>
        <taxon>Debaryomycetaceae</taxon>
        <taxon>Meyerozyma</taxon>
    </lineage>
</organism>
<dbReference type="KEGG" id="pgu:PGUG_02365"/>
<dbReference type="OMA" id="IMEFRIM"/>
<keyword evidence="1" id="KW-0472">Membrane</keyword>
<dbReference type="EMBL" id="CH408157">
    <property type="protein sequence ID" value="EDK38267.2"/>
    <property type="molecule type" value="Genomic_DNA"/>
</dbReference>
<dbReference type="RefSeq" id="XP_001484636.2">
    <property type="nucleotide sequence ID" value="XM_001484586.1"/>
</dbReference>
<dbReference type="AlphaFoldDB" id="A5DGG4"/>
<dbReference type="STRING" id="294746.A5DGG4"/>
<protein>
    <submittedName>
        <fullName evidence="2">Uncharacterized protein</fullName>
    </submittedName>
</protein>
<dbReference type="FunCoup" id="A5DGG4">
    <property type="interactions" value="85"/>
</dbReference>
<dbReference type="PANTHER" id="PTHR21329">
    <property type="entry name" value="PHOSPHATIDYLINOSITOL N-ACETYLGLUCOSAMINYLTRANSFERASE SUBUNIT Q-RELATED"/>
    <property type="match status" value="1"/>
</dbReference>
<evidence type="ECO:0000313" key="3">
    <source>
        <dbReference type="Proteomes" id="UP000001997"/>
    </source>
</evidence>
<gene>
    <name evidence="2" type="ORF">PGUG_02365</name>
</gene>
<dbReference type="GO" id="GO:0006506">
    <property type="term" value="P:GPI anchor biosynthetic process"/>
    <property type="evidence" value="ECO:0007669"/>
    <property type="project" value="InterPro"/>
</dbReference>
<dbReference type="InterPro" id="IPR007720">
    <property type="entry name" value="PigQ/GPI1"/>
</dbReference>
<feature type="transmembrane region" description="Helical" evidence="1">
    <location>
        <begin position="385"/>
        <end position="406"/>
    </location>
</feature>
<keyword evidence="1" id="KW-1133">Transmembrane helix</keyword>
<dbReference type="HOGENOM" id="CLU_007914_3_1_1"/>
<sequence>MVEPPPTPIRSTLTDDEVLDSINQCHMIREKLHKYLLKNRYIRPKVFIPNFLNFVWNELRLHLIRVLVIIIWSIEKLTIWMIWLLNYKVYNMSLVTISQAFRQLEVRMRQINYFPVQFLCYYNKEYLYDDKKIVSSLQIPLKNKNLNVNNSNYINLFNSLWMILNDVILGITFWRVIEPNLAYLASLFDETIIIRTLDHDLYNLVSWVSFNHPAGFKLNNELGSFMGNMFLWSLKVWQEFISSGAIYSITGSISRESVGHSRGIIERIIQVLCFCGFSFFLGAVADLTNIITFHIYCCYYSSTRIFNRQVNTIKSLCQLFRGKKYNVLRKRVDNLDNYSKVPAQYFEIDQMLVGTLMFIVLVLLLPTIFAFYVIFFCVQMVKLGIMNLIESILIVLNFLPLFVVILKLKNSNRLQGGVHLSFMGQSSTTNYLDLSNKTLTYQEIFADFLKLFRNKNAKKRTKLTVLLSFFAGEPISFTYNDDLRINYLMLPRNYQNTASIWEGIIAGSERQQPKK</sequence>
<keyword evidence="3" id="KW-1185">Reference proteome</keyword>
<dbReference type="GeneID" id="5126459"/>
<proteinExistence type="predicted"/>
<dbReference type="InParanoid" id="A5DGG4"/>